<sequence>MTDAPAPPLHTHGLHGCTPTPLAGYLKALGVLRLISSPENSVTGDAADAEARGFWKDEAFHLETRLDREALTRFFLEDYAPSPIVAPWNAGSGFYYQERKSDEKDPATGKKIKTGIRDQETQAKGFGNVPFARDEYTSPAITAFFNLDLRQIRAFGLGDDVADLLIALALLKIRRVLIDGLRLRTACDLEPAGAPKVTRPDTFTLPPLADLEAALPGLIEAVGTKGLFGADRVLTVTYEKK</sequence>
<dbReference type="RefSeq" id="WP_150063994.1">
    <property type="nucleotide sequence ID" value="NZ_JACHII010000004.1"/>
</dbReference>
<evidence type="ECO:0000313" key="2">
    <source>
        <dbReference type="Proteomes" id="UP000324065"/>
    </source>
</evidence>
<gene>
    <name evidence="1" type="ORF">F1188_18795</name>
</gene>
<name>A0A5M6I714_9PROT</name>
<reference evidence="1 2" key="1">
    <citation type="submission" date="2019-09" db="EMBL/GenBank/DDBJ databases">
        <title>Genome sequence of Roseospira marina, one of the more divergent members of the non-sulfur purple photosynthetic bacterial family, the Rhodospirillaceae.</title>
        <authorList>
            <person name="Meyer T."/>
            <person name="Kyndt J."/>
        </authorList>
    </citation>
    <scope>NUCLEOTIDE SEQUENCE [LARGE SCALE GENOMIC DNA]</scope>
    <source>
        <strain evidence="1 2">DSM 15113</strain>
    </source>
</reference>
<accession>A0A5M6I714</accession>
<keyword evidence="2" id="KW-1185">Reference proteome</keyword>
<protein>
    <submittedName>
        <fullName evidence="1">Uncharacterized protein</fullName>
    </submittedName>
</protein>
<dbReference type="EMBL" id="VWPJ01000028">
    <property type="protein sequence ID" value="KAA5603892.1"/>
    <property type="molecule type" value="Genomic_DNA"/>
</dbReference>
<organism evidence="1 2">
    <name type="scientific">Roseospira marina</name>
    <dbReference type="NCBI Taxonomy" id="140057"/>
    <lineage>
        <taxon>Bacteria</taxon>
        <taxon>Pseudomonadati</taxon>
        <taxon>Pseudomonadota</taxon>
        <taxon>Alphaproteobacteria</taxon>
        <taxon>Rhodospirillales</taxon>
        <taxon>Rhodospirillaceae</taxon>
        <taxon>Roseospira</taxon>
    </lineage>
</organism>
<dbReference type="Proteomes" id="UP000324065">
    <property type="component" value="Unassembled WGS sequence"/>
</dbReference>
<dbReference type="OrthoDB" id="3464590at2"/>
<comment type="caution">
    <text evidence="1">The sequence shown here is derived from an EMBL/GenBank/DDBJ whole genome shotgun (WGS) entry which is preliminary data.</text>
</comment>
<dbReference type="AlphaFoldDB" id="A0A5M6I714"/>
<proteinExistence type="predicted"/>
<evidence type="ECO:0000313" key="1">
    <source>
        <dbReference type="EMBL" id="KAA5603892.1"/>
    </source>
</evidence>